<proteinExistence type="predicted"/>
<accession>A0A1G2QE19</accession>
<sequence>MSSPKFEGLPEVVPAELPAVTEKENGPVAVETELSKPTEPVLETVVPVDNQSRSLEAILSESDEATAQAIGETKKYLDQHMREIQIGVLNGGNDNYRNALGQHLDQIADQRIRAEVKELLKKEMAQSFENNRKEYVTGAVAESRTFDTLYKVVGQFKQVNLGRENEEPFLSAPATIDKINQVRDNLRILLNDKKWVQMPLDSHEVELDSLVKDIPHDSGIRGKVRIMLKQEIENARSTSSSVSSNEDNNKPAGFLKKTFGKLAFWRK</sequence>
<organism evidence="1 2">
    <name type="scientific">Candidatus Vogelbacteria bacterium RIFOXYD1_FULL_44_32</name>
    <dbReference type="NCBI Taxonomy" id="1802438"/>
    <lineage>
        <taxon>Bacteria</taxon>
        <taxon>Candidatus Vogeliibacteriota</taxon>
    </lineage>
</organism>
<dbReference type="EMBL" id="MHTJ01000003">
    <property type="protein sequence ID" value="OHA58653.1"/>
    <property type="molecule type" value="Genomic_DNA"/>
</dbReference>
<gene>
    <name evidence="1" type="ORF">A2571_02695</name>
</gene>
<evidence type="ECO:0000313" key="2">
    <source>
        <dbReference type="Proteomes" id="UP000177043"/>
    </source>
</evidence>
<reference evidence="1 2" key="1">
    <citation type="journal article" date="2016" name="Nat. Commun.">
        <title>Thousands of microbial genomes shed light on interconnected biogeochemical processes in an aquifer system.</title>
        <authorList>
            <person name="Anantharaman K."/>
            <person name="Brown C.T."/>
            <person name="Hug L.A."/>
            <person name="Sharon I."/>
            <person name="Castelle C.J."/>
            <person name="Probst A.J."/>
            <person name="Thomas B.C."/>
            <person name="Singh A."/>
            <person name="Wilkins M.J."/>
            <person name="Karaoz U."/>
            <person name="Brodie E.L."/>
            <person name="Williams K.H."/>
            <person name="Hubbard S.S."/>
            <person name="Banfield J.F."/>
        </authorList>
    </citation>
    <scope>NUCLEOTIDE SEQUENCE [LARGE SCALE GENOMIC DNA]</scope>
</reference>
<comment type="caution">
    <text evidence="1">The sequence shown here is derived from an EMBL/GenBank/DDBJ whole genome shotgun (WGS) entry which is preliminary data.</text>
</comment>
<dbReference type="Proteomes" id="UP000177043">
    <property type="component" value="Unassembled WGS sequence"/>
</dbReference>
<evidence type="ECO:0000313" key="1">
    <source>
        <dbReference type="EMBL" id="OHA58653.1"/>
    </source>
</evidence>
<name>A0A1G2QE19_9BACT</name>
<protein>
    <submittedName>
        <fullName evidence="1">Uncharacterized protein</fullName>
    </submittedName>
</protein>
<dbReference type="AlphaFoldDB" id="A0A1G2QE19"/>